<feature type="region of interest" description="Disordered" evidence="1">
    <location>
        <begin position="1"/>
        <end position="59"/>
    </location>
</feature>
<dbReference type="InterPro" id="IPR004827">
    <property type="entry name" value="bZIP"/>
</dbReference>
<gene>
    <name evidence="3" type="ORF">RCC_04258</name>
</gene>
<proteinExistence type="predicted"/>
<dbReference type="Proteomes" id="UP000225277">
    <property type="component" value="Unassembled WGS sequence"/>
</dbReference>
<feature type="domain" description="BZIP" evidence="2">
    <location>
        <begin position="20"/>
        <end position="35"/>
    </location>
</feature>
<dbReference type="OrthoDB" id="5387389at2759"/>
<evidence type="ECO:0000313" key="4">
    <source>
        <dbReference type="Proteomes" id="UP000225277"/>
    </source>
</evidence>
<evidence type="ECO:0000256" key="1">
    <source>
        <dbReference type="SAM" id="MobiDB-lite"/>
    </source>
</evidence>
<evidence type="ECO:0000313" key="3">
    <source>
        <dbReference type="EMBL" id="CZT18413.1"/>
    </source>
</evidence>
<name>A0A2D3VD02_9PEZI</name>
<evidence type="ECO:0000259" key="2">
    <source>
        <dbReference type="PROSITE" id="PS00036"/>
    </source>
</evidence>
<dbReference type="RefSeq" id="XP_023625303.1">
    <property type="nucleotide sequence ID" value="XM_023769535.1"/>
</dbReference>
<keyword evidence="4" id="KW-1185">Reference proteome</keyword>
<dbReference type="PROSITE" id="PS00036">
    <property type="entry name" value="BZIP_BASIC"/>
    <property type="match status" value="1"/>
</dbReference>
<dbReference type="AlphaFoldDB" id="A0A2D3VD02"/>
<dbReference type="PANTHER" id="PTHR39607:SF2">
    <property type="entry name" value="BZIP DOMAIN-CONTAINING PROTEIN"/>
    <property type="match status" value="1"/>
</dbReference>
<protein>
    <recommendedName>
        <fullName evidence="2">BZIP domain-containing protein</fullName>
    </recommendedName>
</protein>
<dbReference type="InterPro" id="IPR052635">
    <property type="entry name" value="Sec_Metab_Biosynth_Reg"/>
</dbReference>
<dbReference type="PANTHER" id="PTHR39607">
    <property type="entry name" value="XANTHOCILLIN BIOSYNTHESIS CLUSTER TRANSCRIPTION FACTOR XANC-RELATED"/>
    <property type="match status" value="1"/>
</dbReference>
<dbReference type="EMBL" id="FJUY01000005">
    <property type="protein sequence ID" value="CZT18413.1"/>
    <property type="molecule type" value="Genomic_DNA"/>
</dbReference>
<accession>A0A2D3VD02</accession>
<reference evidence="3 4" key="1">
    <citation type="submission" date="2016-03" db="EMBL/GenBank/DDBJ databases">
        <authorList>
            <person name="Ploux O."/>
        </authorList>
    </citation>
    <scope>NUCLEOTIDE SEQUENCE [LARGE SCALE GENOMIC DNA]</scope>
    <source>
        <strain evidence="3 4">URUG2</strain>
    </source>
</reference>
<dbReference type="GeneID" id="35599434"/>
<sequence length="136" mass="15425">MNSSISAEEDWTLLDDPNERRKIQNRIAQRKFRDKIRQQKEDTARQANNERLAAGMYMAPCPEDVETTEETGLPWGSFSMKHVIRTGHLREQSSRETSLRTAASDKGVTSRLGLQLVDHFAKGAPAWAAWRDRAAA</sequence>
<feature type="compositionally biased region" description="Basic and acidic residues" evidence="1">
    <location>
        <begin position="35"/>
        <end position="44"/>
    </location>
</feature>
<organism evidence="3 4">
    <name type="scientific">Ramularia collo-cygni</name>
    <dbReference type="NCBI Taxonomy" id="112498"/>
    <lineage>
        <taxon>Eukaryota</taxon>
        <taxon>Fungi</taxon>
        <taxon>Dikarya</taxon>
        <taxon>Ascomycota</taxon>
        <taxon>Pezizomycotina</taxon>
        <taxon>Dothideomycetes</taxon>
        <taxon>Dothideomycetidae</taxon>
        <taxon>Mycosphaerellales</taxon>
        <taxon>Mycosphaerellaceae</taxon>
        <taxon>Ramularia</taxon>
    </lineage>
</organism>
<dbReference type="GO" id="GO:0003700">
    <property type="term" value="F:DNA-binding transcription factor activity"/>
    <property type="evidence" value="ECO:0007669"/>
    <property type="project" value="InterPro"/>
</dbReference>